<dbReference type="CDD" id="cd06193">
    <property type="entry name" value="siderophore_interacting"/>
    <property type="match status" value="1"/>
</dbReference>
<dbReference type="AlphaFoldDB" id="A0A1I0D899"/>
<dbReference type="InterPro" id="IPR007037">
    <property type="entry name" value="SIP_rossman_dom"/>
</dbReference>
<dbReference type="Gene3D" id="3.40.50.80">
    <property type="entry name" value="Nucleotide-binding domain of ferredoxin-NADP reductase (FNR) module"/>
    <property type="match status" value="1"/>
</dbReference>
<feature type="domain" description="Siderophore-interacting FAD-binding" evidence="3">
    <location>
        <begin position="113"/>
        <end position="217"/>
    </location>
</feature>
<evidence type="ECO:0000259" key="2">
    <source>
        <dbReference type="Pfam" id="PF04954"/>
    </source>
</evidence>
<dbReference type="InterPro" id="IPR013113">
    <property type="entry name" value="SIP_FAD-bd"/>
</dbReference>
<reference evidence="4 5" key="1">
    <citation type="submission" date="2016-10" db="EMBL/GenBank/DDBJ databases">
        <authorList>
            <person name="de Groot N.N."/>
        </authorList>
    </citation>
    <scope>NUCLEOTIDE SEQUENCE [LARGE SCALE GENOMIC DNA]</scope>
    <source>
        <strain evidence="4 5">DSM 17862</strain>
    </source>
</reference>
<dbReference type="InterPro" id="IPR039261">
    <property type="entry name" value="FNR_nucleotide-bd"/>
</dbReference>
<gene>
    <name evidence="4" type="ORF">SAMN04489858_10442</name>
</gene>
<dbReference type="PANTHER" id="PTHR30157">
    <property type="entry name" value="FERRIC REDUCTASE, NADPH-DEPENDENT"/>
    <property type="match status" value="1"/>
</dbReference>
<name>A0A1I0D899_9RHOB</name>
<dbReference type="Pfam" id="PF08021">
    <property type="entry name" value="FAD_binding_9"/>
    <property type="match status" value="1"/>
</dbReference>
<dbReference type="OrthoDB" id="9814826at2"/>
<protein>
    <submittedName>
        <fullName evidence="4">NADPH-dependent ferric siderophore reductase, contains FAD-binding and SIP domains</fullName>
    </submittedName>
</protein>
<evidence type="ECO:0000259" key="3">
    <source>
        <dbReference type="Pfam" id="PF08021"/>
    </source>
</evidence>
<dbReference type="STRING" id="364199.SAMN04489858_10442"/>
<accession>A0A1I0D899</accession>
<dbReference type="EMBL" id="FOHO01000004">
    <property type="protein sequence ID" value="SET28433.1"/>
    <property type="molecule type" value="Genomic_DNA"/>
</dbReference>
<proteinExistence type="inferred from homology"/>
<feature type="domain" description="SIP-like Rossmann fold" evidence="2">
    <location>
        <begin position="223"/>
        <end position="323"/>
    </location>
</feature>
<keyword evidence="5" id="KW-1185">Reference proteome</keyword>
<comment type="similarity">
    <text evidence="1">Belongs to the SIP oxidoreductase family.</text>
</comment>
<dbReference type="PANTHER" id="PTHR30157:SF0">
    <property type="entry name" value="NADPH-DEPENDENT FERRIC-CHELATE REDUCTASE"/>
    <property type="match status" value="1"/>
</dbReference>
<evidence type="ECO:0000256" key="1">
    <source>
        <dbReference type="ARBA" id="ARBA00035644"/>
    </source>
</evidence>
<dbReference type="Pfam" id="PF04954">
    <property type="entry name" value="SIP"/>
    <property type="match status" value="1"/>
</dbReference>
<sequence>MAHLRGYKSFGTIPSASGAAIAALKARAAAWDVPLIETADHLILSVWGCELRLTAHSDSMSVDLSAPEQRLIGNLRDSATELFAEIGLAVAWDHVDAGALAPGLSLMQLRDLCQVSPNFTRVRLAGPDAARFAEGGYHFRLLLPPQGRTAIWPRVQDNGRVGWPEGKDALHRAVYTVAAQSQDWLDFDIFRHADSPTCDWTAQQMLGQTVGIIGPGGGGCPNADRIHLFGDETALPAIRRILTESPARVTAHLRCHPDDLGALRHDPRVSLSHDLRGNLADSSVKDGDFIWFAASADESRLARKDLLARGIARRDMLVAAYWS</sequence>
<dbReference type="InterPro" id="IPR039374">
    <property type="entry name" value="SIP_fam"/>
</dbReference>
<dbReference type="Gene3D" id="2.40.30.10">
    <property type="entry name" value="Translation factors"/>
    <property type="match status" value="1"/>
</dbReference>
<evidence type="ECO:0000313" key="5">
    <source>
        <dbReference type="Proteomes" id="UP000199180"/>
    </source>
</evidence>
<dbReference type="RefSeq" id="WP_090733624.1">
    <property type="nucleotide sequence ID" value="NZ_FOHO01000004.1"/>
</dbReference>
<evidence type="ECO:0000313" key="4">
    <source>
        <dbReference type="EMBL" id="SET28433.1"/>
    </source>
</evidence>
<dbReference type="Proteomes" id="UP000199180">
    <property type="component" value="Unassembled WGS sequence"/>
</dbReference>
<organism evidence="4 5">
    <name type="scientific">Paracoccus homiensis</name>
    <dbReference type="NCBI Taxonomy" id="364199"/>
    <lineage>
        <taxon>Bacteria</taxon>
        <taxon>Pseudomonadati</taxon>
        <taxon>Pseudomonadota</taxon>
        <taxon>Alphaproteobacteria</taxon>
        <taxon>Rhodobacterales</taxon>
        <taxon>Paracoccaceae</taxon>
        <taxon>Paracoccus</taxon>
    </lineage>
</organism>